<dbReference type="CDD" id="cd07313">
    <property type="entry name" value="terB_like_2"/>
    <property type="match status" value="1"/>
</dbReference>
<dbReference type="Pfam" id="PF05099">
    <property type="entry name" value="TerB"/>
    <property type="match status" value="1"/>
</dbReference>
<proteinExistence type="predicted"/>
<keyword evidence="3" id="KW-1185">Reference proteome</keyword>
<evidence type="ECO:0000313" key="2">
    <source>
        <dbReference type="EMBL" id="RXJ74362.1"/>
    </source>
</evidence>
<dbReference type="InterPro" id="IPR029024">
    <property type="entry name" value="TerB-like"/>
</dbReference>
<organism evidence="2 3">
    <name type="scientific">Veronia nyctiphanis</name>
    <dbReference type="NCBI Taxonomy" id="1278244"/>
    <lineage>
        <taxon>Bacteria</taxon>
        <taxon>Pseudomonadati</taxon>
        <taxon>Pseudomonadota</taxon>
        <taxon>Gammaproteobacteria</taxon>
        <taxon>Vibrionales</taxon>
        <taxon>Vibrionaceae</taxon>
        <taxon>Veronia</taxon>
    </lineage>
</organism>
<gene>
    <name evidence="2" type="ORF">CS022_04780</name>
</gene>
<dbReference type="EMBL" id="PEIB01000003">
    <property type="protein sequence ID" value="RXJ74362.1"/>
    <property type="molecule type" value="Genomic_DNA"/>
</dbReference>
<dbReference type="Gene3D" id="1.10.3680.10">
    <property type="entry name" value="TerB-like"/>
    <property type="match status" value="1"/>
</dbReference>
<dbReference type="OrthoDB" id="5294347at2"/>
<comment type="caution">
    <text evidence="2">The sequence shown here is derived from an EMBL/GenBank/DDBJ whole genome shotgun (WGS) entry which is preliminary data.</text>
</comment>
<dbReference type="Proteomes" id="UP000290287">
    <property type="component" value="Unassembled WGS sequence"/>
</dbReference>
<feature type="domain" description="Co-chaperone DjlA N-terminal" evidence="1">
    <location>
        <begin position="29"/>
        <end position="143"/>
    </location>
</feature>
<reference evidence="2 3" key="1">
    <citation type="submission" date="2017-10" db="EMBL/GenBank/DDBJ databases">
        <title>Nyctiphanis sp. nov., isolated from the stomach of the euphausiid Nyctiphanes simplex (Hansen, 1911) in the Gulf of California.</title>
        <authorList>
            <person name="Gomez-Gil B."/>
            <person name="Aguilar-Mendez M."/>
            <person name="Lopez-Cortes A."/>
            <person name="Gomez-Gutierrez J."/>
            <person name="Roque A."/>
            <person name="Lang E."/>
            <person name="Gonzalez-Castillo A."/>
        </authorList>
    </citation>
    <scope>NUCLEOTIDE SEQUENCE [LARGE SCALE GENOMIC DNA]</scope>
    <source>
        <strain evidence="2 3">CAIM 600</strain>
    </source>
</reference>
<sequence length="150" mass="16925">MLNDLVTRLKDILSDNNDNASSGEDDYKRAIAALLCEVAGADHNIDEREQSAKIHLLSQLINVDENEAKRLLTKTEVENESATSLFEYTDKLRQLSQEERFSLVKAMWVVAFADGELDPLEDMVIRKTAELLYVDHSLFIKAKLEAQANA</sequence>
<dbReference type="RefSeq" id="WP_129121326.1">
    <property type="nucleotide sequence ID" value="NZ_PEIB01000003.1"/>
</dbReference>
<evidence type="ECO:0000313" key="3">
    <source>
        <dbReference type="Proteomes" id="UP000290287"/>
    </source>
</evidence>
<dbReference type="AlphaFoldDB" id="A0A4Q0YSZ9"/>
<dbReference type="InterPro" id="IPR007791">
    <property type="entry name" value="DjlA_N"/>
</dbReference>
<name>A0A4Q0YSZ9_9GAMM</name>
<dbReference type="SUPFAM" id="SSF158682">
    <property type="entry name" value="TerB-like"/>
    <property type="match status" value="1"/>
</dbReference>
<evidence type="ECO:0000259" key="1">
    <source>
        <dbReference type="Pfam" id="PF05099"/>
    </source>
</evidence>
<protein>
    <recommendedName>
        <fullName evidence="1">Co-chaperone DjlA N-terminal domain-containing protein</fullName>
    </recommendedName>
</protein>
<accession>A0A4Q0YSZ9</accession>